<evidence type="ECO:0000313" key="5">
    <source>
        <dbReference type="Proteomes" id="UP000027586"/>
    </source>
</evidence>
<dbReference type="Proteomes" id="UP000027586">
    <property type="component" value="Unassembled WGS sequence"/>
</dbReference>
<dbReference type="EMBL" id="CBTN010000014">
    <property type="protein sequence ID" value="CDH52788.1"/>
    <property type="molecule type" value="Genomic_DNA"/>
</dbReference>
<dbReference type="Pfam" id="PF00561">
    <property type="entry name" value="Abhydrolase_1"/>
    <property type="match status" value="1"/>
</dbReference>
<evidence type="ECO:0000256" key="2">
    <source>
        <dbReference type="ARBA" id="ARBA00022801"/>
    </source>
</evidence>
<dbReference type="GO" id="GO:0052689">
    <property type="term" value="F:carboxylic ester hydrolase activity"/>
    <property type="evidence" value="ECO:0007669"/>
    <property type="project" value="TreeGrafter"/>
</dbReference>
<keyword evidence="5" id="KW-1185">Reference proteome</keyword>
<accession>A0A068RRH4</accession>
<keyword evidence="2 4" id="KW-0378">Hydrolase</keyword>
<comment type="caution">
    <text evidence="4">The sequence shown here is derived from an EMBL/GenBank/DDBJ whole genome shotgun (WGS) entry which is preliminary data.</text>
</comment>
<dbReference type="GO" id="GO:0005739">
    <property type="term" value="C:mitochondrion"/>
    <property type="evidence" value="ECO:0007669"/>
    <property type="project" value="TreeGrafter"/>
</dbReference>
<dbReference type="AlphaFoldDB" id="A0A068RRH4"/>
<evidence type="ECO:0000313" key="4">
    <source>
        <dbReference type="EMBL" id="CDH52788.1"/>
    </source>
</evidence>
<dbReference type="VEuPathDB" id="FungiDB:LCOR_04225.1"/>
<proteinExistence type="inferred from homology"/>
<sequence length="268" mass="30006">MALKLAWEKWSTKAATSSAPLVICHGLFGSKQNWRSLARAFNTRLSRDIYAIDLRNHGDSPHNATHTFDAMAEDIRTFCGDHGLERPVLLGHSMGGKAVMTTALKYPSMVSQLVVVDMPPVQLPLAHSFAKYAEGMRYVEQASPNRLAEANKILAEFEPNEGIRQFLLTNLRRDSDNQLRFRVPYDLLTSSLSDIASFNAKGSYKGSTLFITGGNSPYHQHFVDNKDTIRSMFPNSTLETIDDAGHWVHADKPEAFLNLVTQFLNNQH</sequence>
<reference evidence="4" key="1">
    <citation type="submission" date="2013-08" db="EMBL/GenBank/DDBJ databases">
        <title>Gene expansion shapes genome architecture in the human pathogen Lichtheimia corymbifera: an evolutionary genomics analysis in the ancient terrestrial Mucorales (Mucoromycotina).</title>
        <authorList>
            <person name="Schwartze V.U."/>
            <person name="Winter S."/>
            <person name="Shelest E."/>
            <person name="Marcet-Houben M."/>
            <person name="Horn F."/>
            <person name="Wehner S."/>
            <person name="Hoffmann K."/>
            <person name="Riege K."/>
            <person name="Sammeth M."/>
            <person name="Nowrousian M."/>
            <person name="Valiante V."/>
            <person name="Linde J."/>
            <person name="Jacobsen I.D."/>
            <person name="Marz M."/>
            <person name="Brakhage A.A."/>
            <person name="Gabaldon T."/>
            <person name="Bocker S."/>
            <person name="Voigt K."/>
        </authorList>
    </citation>
    <scope>NUCLEOTIDE SEQUENCE [LARGE SCALE GENOMIC DNA]</scope>
    <source>
        <strain evidence="4">FSU 9682</strain>
    </source>
</reference>
<protein>
    <submittedName>
        <fullName evidence="4">Mitochondrial hydrolase</fullName>
    </submittedName>
</protein>
<comment type="similarity">
    <text evidence="1">Belongs to the AB hydrolase superfamily.</text>
</comment>
<dbReference type="InterPro" id="IPR000073">
    <property type="entry name" value="AB_hydrolase_1"/>
</dbReference>
<dbReference type="FunFam" id="3.40.50.1820:FF:000039">
    <property type="entry name" value="Esterase ybfF"/>
    <property type="match status" value="1"/>
</dbReference>
<dbReference type="STRING" id="1263082.A0A068RRH4"/>
<organism evidence="4 5">
    <name type="scientific">Lichtheimia corymbifera JMRC:FSU:9682</name>
    <dbReference type="NCBI Taxonomy" id="1263082"/>
    <lineage>
        <taxon>Eukaryota</taxon>
        <taxon>Fungi</taxon>
        <taxon>Fungi incertae sedis</taxon>
        <taxon>Mucoromycota</taxon>
        <taxon>Mucoromycotina</taxon>
        <taxon>Mucoromycetes</taxon>
        <taxon>Mucorales</taxon>
        <taxon>Lichtheimiaceae</taxon>
        <taxon>Lichtheimia</taxon>
    </lineage>
</organism>
<dbReference type="InterPro" id="IPR029058">
    <property type="entry name" value="AB_hydrolase_fold"/>
</dbReference>
<dbReference type="PANTHER" id="PTHR46118:SF4">
    <property type="entry name" value="PROTEIN ABHD11"/>
    <property type="match status" value="1"/>
</dbReference>
<dbReference type="SUPFAM" id="SSF53474">
    <property type="entry name" value="alpha/beta-Hydrolases"/>
    <property type="match status" value="1"/>
</dbReference>
<evidence type="ECO:0000256" key="1">
    <source>
        <dbReference type="ARBA" id="ARBA00008645"/>
    </source>
</evidence>
<name>A0A068RRH4_9FUNG</name>
<dbReference type="Gene3D" id="3.40.50.1820">
    <property type="entry name" value="alpha/beta hydrolase"/>
    <property type="match status" value="1"/>
</dbReference>
<dbReference type="PANTHER" id="PTHR46118">
    <property type="entry name" value="PROTEIN ABHD11"/>
    <property type="match status" value="1"/>
</dbReference>
<dbReference type="OrthoDB" id="8119704at2759"/>
<evidence type="ECO:0000259" key="3">
    <source>
        <dbReference type="Pfam" id="PF00561"/>
    </source>
</evidence>
<gene>
    <name evidence="4" type="ORF">LCOR_04225.1</name>
</gene>
<feature type="domain" description="AB hydrolase-1" evidence="3">
    <location>
        <begin position="20"/>
        <end position="253"/>
    </location>
</feature>